<dbReference type="InParanoid" id="A0A409WAC6"/>
<dbReference type="OrthoDB" id="28092at2759"/>
<name>A0A409WAC6_PSICY</name>
<dbReference type="EMBL" id="NHYD01003614">
    <property type="protein sequence ID" value="PPQ75462.1"/>
    <property type="molecule type" value="Genomic_DNA"/>
</dbReference>
<dbReference type="Proteomes" id="UP000283269">
    <property type="component" value="Unassembled WGS sequence"/>
</dbReference>
<protein>
    <submittedName>
        <fullName evidence="1">Uncharacterized protein</fullName>
    </submittedName>
</protein>
<gene>
    <name evidence="1" type="ORF">CVT25_008556</name>
</gene>
<evidence type="ECO:0000313" key="2">
    <source>
        <dbReference type="Proteomes" id="UP000283269"/>
    </source>
</evidence>
<reference evidence="1 2" key="1">
    <citation type="journal article" date="2018" name="Evol. Lett.">
        <title>Horizontal gene cluster transfer increased hallucinogenic mushroom diversity.</title>
        <authorList>
            <person name="Reynolds H.T."/>
            <person name="Vijayakumar V."/>
            <person name="Gluck-Thaler E."/>
            <person name="Korotkin H.B."/>
            <person name="Matheny P.B."/>
            <person name="Slot J.C."/>
        </authorList>
    </citation>
    <scope>NUCLEOTIDE SEQUENCE [LARGE SCALE GENOMIC DNA]</scope>
    <source>
        <strain evidence="1 2">2631</strain>
    </source>
</reference>
<keyword evidence="2" id="KW-1185">Reference proteome</keyword>
<sequence length="234" mass="25199">MLSTRPNTSSGLASFTLHLTSLDLSSGAVVQSTGVPSSISTDAVRRAVFSRIAVVVFLSQWKGETPVVLWLSASSLFYLLLSSAAHSLKPMPRSLKAKLEGTCASLEDIIDVRLSALGHAVVSRNDGSAFVVKVSGEGEGDGDGDNVGVESVWEFEGSVRTLSLCFEMVILMRSYLFLFPSSLPRTHARTPLIINATSHPNPQNHGTIGILPYTSRLDIRRWDGRAPEVLSNLC</sequence>
<dbReference type="STRING" id="93625.A0A409WAC6"/>
<evidence type="ECO:0000313" key="1">
    <source>
        <dbReference type="EMBL" id="PPQ75462.1"/>
    </source>
</evidence>
<dbReference type="AlphaFoldDB" id="A0A409WAC6"/>
<accession>A0A409WAC6</accession>
<proteinExistence type="predicted"/>
<organism evidence="1 2">
    <name type="scientific">Psilocybe cyanescens</name>
    <dbReference type="NCBI Taxonomy" id="93625"/>
    <lineage>
        <taxon>Eukaryota</taxon>
        <taxon>Fungi</taxon>
        <taxon>Dikarya</taxon>
        <taxon>Basidiomycota</taxon>
        <taxon>Agaricomycotina</taxon>
        <taxon>Agaricomycetes</taxon>
        <taxon>Agaricomycetidae</taxon>
        <taxon>Agaricales</taxon>
        <taxon>Agaricineae</taxon>
        <taxon>Strophariaceae</taxon>
        <taxon>Psilocybe</taxon>
    </lineage>
</organism>
<comment type="caution">
    <text evidence="1">The sequence shown here is derived from an EMBL/GenBank/DDBJ whole genome shotgun (WGS) entry which is preliminary data.</text>
</comment>